<gene>
    <name evidence="11" type="ORF">EDD66_11184</name>
</gene>
<dbReference type="PANTHER" id="PTHR30221">
    <property type="entry name" value="SMALL-CONDUCTANCE MECHANOSENSITIVE CHANNEL"/>
    <property type="match status" value="1"/>
</dbReference>
<evidence type="ECO:0000256" key="1">
    <source>
        <dbReference type="ARBA" id="ARBA00004651"/>
    </source>
</evidence>
<name>A0A3N1XJU3_9FIRM</name>
<feature type="domain" description="Mechanosensitive ion channel MscS" evidence="8">
    <location>
        <begin position="133"/>
        <end position="198"/>
    </location>
</feature>
<evidence type="ECO:0000259" key="10">
    <source>
        <dbReference type="Pfam" id="PF21088"/>
    </source>
</evidence>
<evidence type="ECO:0000313" key="11">
    <source>
        <dbReference type="EMBL" id="ROR25322.1"/>
    </source>
</evidence>
<evidence type="ECO:0000256" key="5">
    <source>
        <dbReference type="ARBA" id="ARBA00022989"/>
    </source>
</evidence>
<dbReference type="Pfam" id="PF21088">
    <property type="entry name" value="MS_channel_1st"/>
    <property type="match status" value="1"/>
</dbReference>
<feature type="transmembrane region" description="Helical" evidence="7">
    <location>
        <begin position="84"/>
        <end position="109"/>
    </location>
</feature>
<evidence type="ECO:0000256" key="4">
    <source>
        <dbReference type="ARBA" id="ARBA00022692"/>
    </source>
</evidence>
<dbReference type="InterPro" id="IPR011066">
    <property type="entry name" value="MscS_channel_C_sf"/>
</dbReference>
<comment type="subcellular location">
    <subcellularLocation>
        <location evidence="1">Cell membrane</location>
        <topology evidence="1">Multi-pass membrane protein</topology>
    </subcellularLocation>
</comment>
<dbReference type="InterPro" id="IPR045275">
    <property type="entry name" value="MscS_archaea/bacteria_type"/>
</dbReference>
<keyword evidence="3" id="KW-1003">Cell membrane</keyword>
<reference evidence="11 12" key="1">
    <citation type="submission" date="2018-11" db="EMBL/GenBank/DDBJ databases">
        <title>Genomic Encyclopedia of Type Strains, Phase IV (KMG-IV): sequencing the most valuable type-strain genomes for metagenomic binning, comparative biology and taxonomic classification.</title>
        <authorList>
            <person name="Goeker M."/>
        </authorList>
    </citation>
    <scope>NUCLEOTIDE SEQUENCE [LARGE SCALE GENOMIC DNA]</scope>
    <source>
        <strain evidence="11 12">DSM 26537</strain>
    </source>
</reference>
<dbReference type="SUPFAM" id="SSF82861">
    <property type="entry name" value="Mechanosensitive channel protein MscS (YggB), transmembrane region"/>
    <property type="match status" value="1"/>
</dbReference>
<evidence type="ECO:0000313" key="12">
    <source>
        <dbReference type="Proteomes" id="UP000273083"/>
    </source>
</evidence>
<dbReference type="SUPFAM" id="SSF82689">
    <property type="entry name" value="Mechanosensitive channel protein MscS (YggB), C-terminal domain"/>
    <property type="match status" value="1"/>
</dbReference>
<comment type="caution">
    <text evidence="11">The sequence shown here is derived from an EMBL/GenBank/DDBJ whole genome shotgun (WGS) entry which is preliminary data.</text>
</comment>
<dbReference type="Pfam" id="PF21082">
    <property type="entry name" value="MS_channel_3rd"/>
    <property type="match status" value="1"/>
</dbReference>
<keyword evidence="6 7" id="KW-0472">Membrane</keyword>
<dbReference type="EMBL" id="RJVG01000011">
    <property type="protein sequence ID" value="ROR25322.1"/>
    <property type="molecule type" value="Genomic_DNA"/>
</dbReference>
<evidence type="ECO:0000256" key="6">
    <source>
        <dbReference type="ARBA" id="ARBA00023136"/>
    </source>
</evidence>
<proteinExistence type="inferred from homology"/>
<dbReference type="Proteomes" id="UP000273083">
    <property type="component" value="Unassembled WGS sequence"/>
</dbReference>
<protein>
    <submittedName>
        <fullName evidence="11">Small conductance mechanosensitive channel</fullName>
    </submittedName>
</protein>
<organism evidence="11 12">
    <name type="scientific">Mobilisporobacter senegalensis</name>
    <dbReference type="NCBI Taxonomy" id="1329262"/>
    <lineage>
        <taxon>Bacteria</taxon>
        <taxon>Bacillati</taxon>
        <taxon>Bacillota</taxon>
        <taxon>Clostridia</taxon>
        <taxon>Lachnospirales</taxon>
        <taxon>Lachnospiraceae</taxon>
        <taxon>Mobilisporobacter</taxon>
    </lineage>
</organism>
<dbReference type="InterPro" id="IPR006685">
    <property type="entry name" value="MscS_channel_2nd"/>
</dbReference>
<dbReference type="RefSeq" id="WP_123610460.1">
    <property type="nucleotide sequence ID" value="NZ_RJVG01000011.1"/>
</dbReference>
<dbReference type="InterPro" id="IPR023408">
    <property type="entry name" value="MscS_beta-dom_sf"/>
</dbReference>
<evidence type="ECO:0000256" key="2">
    <source>
        <dbReference type="ARBA" id="ARBA00008017"/>
    </source>
</evidence>
<evidence type="ECO:0000259" key="8">
    <source>
        <dbReference type="Pfam" id="PF00924"/>
    </source>
</evidence>
<evidence type="ECO:0000259" key="9">
    <source>
        <dbReference type="Pfam" id="PF21082"/>
    </source>
</evidence>
<dbReference type="Gene3D" id="2.30.30.60">
    <property type="match status" value="1"/>
</dbReference>
<accession>A0A3N1XJU3</accession>
<dbReference type="InterPro" id="IPR049278">
    <property type="entry name" value="MS_channel_C"/>
</dbReference>
<comment type="similarity">
    <text evidence="2">Belongs to the MscS (TC 1.A.23) family.</text>
</comment>
<feature type="transmembrane region" description="Helical" evidence="7">
    <location>
        <begin position="43"/>
        <end position="64"/>
    </location>
</feature>
<dbReference type="AlphaFoldDB" id="A0A3N1XJU3"/>
<evidence type="ECO:0000256" key="3">
    <source>
        <dbReference type="ARBA" id="ARBA00022475"/>
    </source>
</evidence>
<dbReference type="PANTHER" id="PTHR30221:SF1">
    <property type="entry name" value="SMALL-CONDUCTANCE MECHANOSENSITIVE CHANNEL"/>
    <property type="match status" value="1"/>
</dbReference>
<dbReference type="InterPro" id="IPR049142">
    <property type="entry name" value="MS_channel_1st"/>
</dbReference>
<feature type="domain" description="Mechanosensitive ion channel MscS C-terminal" evidence="9">
    <location>
        <begin position="209"/>
        <end position="287"/>
    </location>
</feature>
<dbReference type="InterPro" id="IPR010920">
    <property type="entry name" value="LSM_dom_sf"/>
</dbReference>
<dbReference type="OrthoDB" id="9809206at2"/>
<evidence type="ECO:0000256" key="7">
    <source>
        <dbReference type="SAM" id="Phobius"/>
    </source>
</evidence>
<keyword evidence="12" id="KW-1185">Reference proteome</keyword>
<dbReference type="Gene3D" id="3.30.70.100">
    <property type="match status" value="1"/>
</dbReference>
<dbReference type="Pfam" id="PF00924">
    <property type="entry name" value="MS_channel_2nd"/>
    <property type="match status" value="1"/>
</dbReference>
<keyword evidence="5 7" id="KW-1133">Transmembrane helix</keyword>
<dbReference type="Gene3D" id="1.10.287.1260">
    <property type="match status" value="1"/>
</dbReference>
<keyword evidence="4 7" id="KW-0812">Transmembrane</keyword>
<dbReference type="GO" id="GO:0008381">
    <property type="term" value="F:mechanosensitive monoatomic ion channel activity"/>
    <property type="evidence" value="ECO:0007669"/>
    <property type="project" value="InterPro"/>
</dbReference>
<dbReference type="SUPFAM" id="SSF50182">
    <property type="entry name" value="Sm-like ribonucleoproteins"/>
    <property type="match status" value="1"/>
</dbReference>
<feature type="transmembrane region" description="Helical" evidence="7">
    <location>
        <begin position="115"/>
        <end position="145"/>
    </location>
</feature>
<dbReference type="InterPro" id="IPR011014">
    <property type="entry name" value="MscS_channel_TM-2"/>
</dbReference>
<sequence length="301" mass="34012">MNIRNFLTVGEETMQDPKETLNEMKELNPEKILNEIEKLIPKAIQYGMLILLAIIVYFIGRKILKLIIKLVEKSVKRTNMEQSVAGFLIAVVRVVLHAVLIIMIVSMIGVDTSSLVALVGSAGLAVGLALQGSLSNFAGGVLILLMKPFRAGDYIITDTYEGVVSSIDIFYTRLITGDNRMVVIPNGTLSNSNIINVTNEPIRRLDFFIAIDYKEDMNKVREILLKIINREELVKKDSEVHIFINNFDQGSISLGVRLWVNTDDYWIVKCNIFEAIKKAFDENNIQIPYNKMDIMLTDNRN</sequence>
<dbReference type="GO" id="GO:0005886">
    <property type="term" value="C:plasma membrane"/>
    <property type="evidence" value="ECO:0007669"/>
    <property type="project" value="UniProtKB-SubCell"/>
</dbReference>
<feature type="domain" description="Mechanosensitive ion channel transmembrane helices 2/3" evidence="10">
    <location>
        <begin position="91"/>
        <end position="131"/>
    </location>
</feature>